<dbReference type="EMBL" id="FPHG01000056">
    <property type="protein sequence ID" value="SFV62817.1"/>
    <property type="molecule type" value="Genomic_DNA"/>
</dbReference>
<organism evidence="1">
    <name type="scientific">hydrothermal vent metagenome</name>
    <dbReference type="NCBI Taxonomy" id="652676"/>
    <lineage>
        <taxon>unclassified sequences</taxon>
        <taxon>metagenomes</taxon>
        <taxon>ecological metagenomes</taxon>
    </lineage>
</organism>
<reference evidence="1" key="1">
    <citation type="submission" date="2016-10" db="EMBL/GenBank/DDBJ databases">
        <authorList>
            <person name="de Groot N.N."/>
        </authorList>
    </citation>
    <scope>NUCLEOTIDE SEQUENCE</scope>
</reference>
<name>A0A1W1CAP6_9ZZZZ</name>
<evidence type="ECO:0008006" key="2">
    <source>
        <dbReference type="Google" id="ProtNLM"/>
    </source>
</evidence>
<accession>A0A1W1CAP6</accession>
<evidence type="ECO:0000313" key="1">
    <source>
        <dbReference type="EMBL" id="SFV62817.1"/>
    </source>
</evidence>
<proteinExistence type="predicted"/>
<dbReference type="AlphaFoldDB" id="A0A1W1CAP6"/>
<protein>
    <recommendedName>
        <fullName evidence="2">Transposase</fullName>
    </recommendedName>
</protein>
<gene>
    <name evidence="1" type="ORF">MNB_SV-9-1231</name>
</gene>
<sequence>MYKESLIYTAKNDGIKEGKKEEKIEIAINSLANGLDIKTISLITGLTIDEINSLK</sequence>